<dbReference type="EMBL" id="HBUF01014366">
    <property type="protein sequence ID" value="CAG6609231.1"/>
    <property type="molecule type" value="Transcribed_RNA"/>
</dbReference>
<dbReference type="EMBL" id="HBUF01014379">
    <property type="protein sequence ID" value="CAG6609332.1"/>
    <property type="molecule type" value="Transcribed_RNA"/>
</dbReference>
<dbReference type="EMBL" id="HBUF01014373">
    <property type="protein sequence ID" value="CAG6609283.1"/>
    <property type="molecule type" value="Transcribed_RNA"/>
</dbReference>
<proteinExistence type="predicted"/>
<organism evidence="2">
    <name type="scientific">Cacopsylla melanoneura</name>
    <dbReference type="NCBI Taxonomy" id="428564"/>
    <lineage>
        <taxon>Eukaryota</taxon>
        <taxon>Metazoa</taxon>
        <taxon>Ecdysozoa</taxon>
        <taxon>Arthropoda</taxon>
        <taxon>Hexapoda</taxon>
        <taxon>Insecta</taxon>
        <taxon>Pterygota</taxon>
        <taxon>Neoptera</taxon>
        <taxon>Paraneoptera</taxon>
        <taxon>Hemiptera</taxon>
        <taxon>Sternorrhyncha</taxon>
        <taxon>Psylloidea</taxon>
        <taxon>Psyllidae</taxon>
        <taxon>Psyllinae</taxon>
        <taxon>Cacopsylla</taxon>
    </lineage>
</organism>
<evidence type="ECO:0000313" key="2">
    <source>
        <dbReference type="EMBL" id="CAG6609283.1"/>
    </source>
</evidence>
<accession>A0A8D8LIR7</accession>
<sequence>MCLTTSALSGESQPASMRASRRMPWNVVFFRNTDMPSGELFDKSNFPTSKNRPALARQRTVANSISPANELSTRSTPRPSVSRRMCCSKLVSRELAKFLSVSCGNFFFKKSLLSLDPTVVYTVHPKCNAIEMAACPRPPAPA</sequence>
<protein>
    <submittedName>
        <fullName evidence="2">Uncharacterized protein</fullName>
    </submittedName>
</protein>
<feature type="region of interest" description="Disordered" evidence="1">
    <location>
        <begin position="41"/>
        <end position="77"/>
    </location>
</feature>
<dbReference type="EMBL" id="HBUF01014383">
    <property type="protein sequence ID" value="CAG6609359.1"/>
    <property type="molecule type" value="Transcribed_RNA"/>
</dbReference>
<reference evidence="2" key="1">
    <citation type="submission" date="2021-05" db="EMBL/GenBank/DDBJ databases">
        <authorList>
            <person name="Alioto T."/>
            <person name="Alioto T."/>
            <person name="Gomez Garrido J."/>
        </authorList>
    </citation>
    <scope>NUCLEOTIDE SEQUENCE</scope>
</reference>
<dbReference type="AlphaFoldDB" id="A0A8D8LIR7"/>
<feature type="compositionally biased region" description="Polar residues" evidence="1">
    <location>
        <begin position="60"/>
        <end position="71"/>
    </location>
</feature>
<dbReference type="EMBL" id="HBUF01014375">
    <property type="protein sequence ID" value="CAG6609296.1"/>
    <property type="molecule type" value="Transcribed_RNA"/>
</dbReference>
<dbReference type="EMBL" id="HBUF01014378">
    <property type="protein sequence ID" value="CAG6609322.1"/>
    <property type="molecule type" value="Transcribed_RNA"/>
</dbReference>
<evidence type="ECO:0000256" key="1">
    <source>
        <dbReference type="SAM" id="MobiDB-lite"/>
    </source>
</evidence>
<name>A0A8D8LIR7_9HEMI</name>
<dbReference type="EMBL" id="HBUF01014384">
    <property type="protein sequence ID" value="CAG6609371.1"/>
    <property type="molecule type" value="Transcribed_RNA"/>
</dbReference>